<comment type="caution">
    <text evidence="1">The sequence shown here is derived from an EMBL/GenBank/DDBJ whole genome shotgun (WGS) entry which is preliminary data.</text>
</comment>
<sequence>MGVSLYYTITRDTPLSPTERERVDALTERYSGGLVDRVDGEFPGKAAELVREYCEPFGWYSADTLEPGEVLAGSVKVSHTQAPWELMLLQVEHWLQLLSEVRAALPTTGWRVHVDGTAAEWDAEAGRFRLT</sequence>
<evidence type="ECO:0000313" key="2">
    <source>
        <dbReference type="Proteomes" id="UP001596540"/>
    </source>
</evidence>
<reference evidence="2" key="1">
    <citation type="journal article" date="2019" name="Int. J. Syst. Evol. Microbiol.">
        <title>The Global Catalogue of Microorganisms (GCM) 10K type strain sequencing project: providing services to taxonomists for standard genome sequencing and annotation.</title>
        <authorList>
            <consortium name="The Broad Institute Genomics Platform"/>
            <consortium name="The Broad Institute Genome Sequencing Center for Infectious Disease"/>
            <person name="Wu L."/>
            <person name="Ma J."/>
        </authorList>
    </citation>
    <scope>NUCLEOTIDE SEQUENCE [LARGE SCALE GENOMIC DNA]</scope>
    <source>
        <strain evidence="2">CGMCC 4.7382</strain>
    </source>
</reference>
<accession>A0ABW2KG24</accession>
<dbReference type="RefSeq" id="WP_379870860.1">
    <property type="nucleotide sequence ID" value="NZ_JBHTBH010000004.1"/>
</dbReference>
<keyword evidence="2" id="KW-1185">Reference proteome</keyword>
<organism evidence="1 2">
    <name type="scientific">Marinactinospora rubrisoli</name>
    <dbReference type="NCBI Taxonomy" id="2715399"/>
    <lineage>
        <taxon>Bacteria</taxon>
        <taxon>Bacillati</taxon>
        <taxon>Actinomycetota</taxon>
        <taxon>Actinomycetes</taxon>
        <taxon>Streptosporangiales</taxon>
        <taxon>Nocardiopsidaceae</taxon>
        <taxon>Marinactinospora</taxon>
    </lineage>
</organism>
<dbReference type="EMBL" id="JBHTBH010000004">
    <property type="protein sequence ID" value="MFC7328211.1"/>
    <property type="molecule type" value="Genomic_DNA"/>
</dbReference>
<evidence type="ECO:0000313" key="1">
    <source>
        <dbReference type="EMBL" id="MFC7328211.1"/>
    </source>
</evidence>
<gene>
    <name evidence="1" type="ORF">ACFQRF_10705</name>
</gene>
<dbReference type="Proteomes" id="UP001596540">
    <property type="component" value="Unassembled WGS sequence"/>
</dbReference>
<name>A0ABW2KG24_9ACTN</name>
<proteinExistence type="predicted"/>
<protein>
    <submittedName>
        <fullName evidence="1">Uncharacterized protein</fullName>
    </submittedName>
</protein>